<dbReference type="CDD" id="cd04458">
    <property type="entry name" value="CSP_CDS"/>
    <property type="match status" value="1"/>
</dbReference>
<dbReference type="PRINTS" id="PR00050">
    <property type="entry name" value="COLDSHOCK"/>
</dbReference>
<dbReference type="Gene3D" id="2.40.50.140">
    <property type="entry name" value="Nucleic acid-binding proteins"/>
    <property type="match status" value="1"/>
</dbReference>
<dbReference type="InterPro" id="IPR011129">
    <property type="entry name" value="CSD"/>
</dbReference>
<dbReference type="Pfam" id="PF00313">
    <property type="entry name" value="CSD"/>
    <property type="match status" value="1"/>
</dbReference>
<evidence type="ECO:0000313" key="3">
    <source>
        <dbReference type="EMBL" id="NKY19839.1"/>
    </source>
</evidence>
<comment type="caution">
    <text evidence="3">The sequence shown here is derived from an EMBL/GenBank/DDBJ whole genome shotgun (WGS) entry which is preliminary data.</text>
</comment>
<dbReference type="SMART" id="SM00357">
    <property type="entry name" value="CSP"/>
    <property type="match status" value="1"/>
</dbReference>
<feature type="region of interest" description="Disordered" evidence="1">
    <location>
        <begin position="69"/>
        <end position="105"/>
    </location>
</feature>
<dbReference type="InterPro" id="IPR012340">
    <property type="entry name" value="NA-bd_OB-fold"/>
</dbReference>
<reference evidence="3 4" key="1">
    <citation type="submission" date="2020-04" db="EMBL/GenBank/DDBJ databases">
        <title>MicrobeNet Type strains.</title>
        <authorList>
            <person name="Nicholson A.C."/>
        </authorList>
    </citation>
    <scope>NUCLEOTIDE SEQUENCE [LARGE SCALE GENOMIC DNA]</scope>
    <source>
        <strain evidence="3 4">DSM 44113</strain>
    </source>
</reference>
<evidence type="ECO:0000313" key="4">
    <source>
        <dbReference type="Proteomes" id="UP000582646"/>
    </source>
</evidence>
<dbReference type="Proteomes" id="UP000582646">
    <property type="component" value="Unassembled WGS sequence"/>
</dbReference>
<gene>
    <name evidence="3" type="ORF">HF999_15875</name>
</gene>
<proteinExistence type="predicted"/>
<dbReference type="EMBL" id="JAAXOQ010000022">
    <property type="protein sequence ID" value="NKY19839.1"/>
    <property type="molecule type" value="Genomic_DNA"/>
</dbReference>
<dbReference type="PROSITE" id="PS51857">
    <property type="entry name" value="CSD_2"/>
    <property type="match status" value="1"/>
</dbReference>
<dbReference type="SUPFAM" id="SSF50249">
    <property type="entry name" value="Nucleic acid-binding proteins"/>
    <property type="match status" value="1"/>
</dbReference>
<evidence type="ECO:0000259" key="2">
    <source>
        <dbReference type="PROSITE" id="PS51857"/>
    </source>
</evidence>
<accession>A0A846X6A0</accession>
<feature type="domain" description="CSD" evidence="2">
    <location>
        <begin position="1"/>
        <end position="65"/>
    </location>
</feature>
<sequence length="157" mass="16979">MTNGKVVHFDTQRGFGFLAPDAGGEDVFLHVNDIDFDESALRPGTAVTFDVEKGDKGLKAVNVAVVGGAPAASSAPRRDNRDQRDNRGDRGDRREHAPRRDAAPRAAAVAGALDMQSFVDELTELLLDSSDDLTAGQIIEIRQRIADFAFARGWVTE</sequence>
<name>A0A846X6A0_9ACTN</name>
<dbReference type="InterPro" id="IPR002059">
    <property type="entry name" value="CSP_DNA-bd"/>
</dbReference>
<keyword evidence="4" id="KW-1185">Reference proteome</keyword>
<protein>
    <submittedName>
        <fullName evidence="3">Cold shock domain-containing protein</fullName>
    </submittedName>
</protein>
<dbReference type="AlphaFoldDB" id="A0A846X6A0"/>
<dbReference type="PANTHER" id="PTHR46565:SF20">
    <property type="entry name" value="COLD SHOCK DOMAIN-CONTAINING PROTEIN 4"/>
    <property type="match status" value="1"/>
</dbReference>
<dbReference type="PANTHER" id="PTHR46565">
    <property type="entry name" value="COLD SHOCK DOMAIN PROTEIN 2"/>
    <property type="match status" value="1"/>
</dbReference>
<feature type="compositionally biased region" description="Basic and acidic residues" evidence="1">
    <location>
        <begin position="76"/>
        <end position="103"/>
    </location>
</feature>
<evidence type="ECO:0000256" key="1">
    <source>
        <dbReference type="SAM" id="MobiDB-lite"/>
    </source>
</evidence>
<dbReference type="RefSeq" id="WP_168546823.1">
    <property type="nucleotide sequence ID" value="NZ_BAAAKS010000012.1"/>
</dbReference>
<dbReference type="GO" id="GO:0003676">
    <property type="term" value="F:nucleic acid binding"/>
    <property type="evidence" value="ECO:0007669"/>
    <property type="project" value="InterPro"/>
</dbReference>
<organism evidence="3 4">
    <name type="scientific">Tsukamurella spumae</name>
    <dbReference type="NCBI Taxonomy" id="44753"/>
    <lineage>
        <taxon>Bacteria</taxon>
        <taxon>Bacillati</taxon>
        <taxon>Actinomycetota</taxon>
        <taxon>Actinomycetes</taxon>
        <taxon>Mycobacteriales</taxon>
        <taxon>Tsukamurellaceae</taxon>
        <taxon>Tsukamurella</taxon>
    </lineage>
</organism>